<feature type="transmembrane region" description="Helical" evidence="2">
    <location>
        <begin position="73"/>
        <end position="93"/>
    </location>
</feature>
<evidence type="ECO:0000256" key="1">
    <source>
        <dbReference type="ARBA" id="ARBA00009617"/>
    </source>
</evidence>
<accession>T0HDG4</accession>
<feature type="transmembrane region" description="Helical" evidence="2">
    <location>
        <begin position="354"/>
        <end position="379"/>
    </location>
</feature>
<dbReference type="PATRIC" id="fig|1096930.3.peg.3304"/>
<evidence type="ECO:0000256" key="2">
    <source>
        <dbReference type="SAM" id="Phobius"/>
    </source>
</evidence>
<feature type="transmembrane region" description="Helical" evidence="2">
    <location>
        <begin position="399"/>
        <end position="419"/>
    </location>
</feature>
<keyword evidence="4" id="KW-1185">Reference proteome</keyword>
<keyword evidence="2" id="KW-0472">Membrane</keyword>
<feature type="transmembrane region" description="Helical" evidence="2">
    <location>
        <begin position="289"/>
        <end position="307"/>
    </location>
</feature>
<reference evidence="3 4" key="1">
    <citation type="journal article" date="2013" name="Genome Announc.">
        <title>Genome Sequence of Novosphingobium lindaniclasticum LE124T, Isolated from a Hexachlorocyclohexane Dumpsite.</title>
        <authorList>
            <person name="Saxena A."/>
            <person name="Nayyar N."/>
            <person name="Sangwan N."/>
            <person name="Kumari R."/>
            <person name="Khurana J.P."/>
            <person name="Lal R."/>
        </authorList>
    </citation>
    <scope>NUCLEOTIDE SEQUENCE [LARGE SCALE GENOMIC DNA]</scope>
    <source>
        <strain evidence="3 4">LE124</strain>
    </source>
</reference>
<feature type="transmembrane region" description="Helical" evidence="2">
    <location>
        <begin position="165"/>
        <end position="191"/>
    </location>
</feature>
<feature type="transmembrane region" description="Helical" evidence="2">
    <location>
        <begin position="228"/>
        <end position="249"/>
    </location>
</feature>
<dbReference type="InterPro" id="IPR039672">
    <property type="entry name" value="MFS_2"/>
</dbReference>
<dbReference type="GO" id="GO:0005886">
    <property type="term" value="C:plasma membrane"/>
    <property type="evidence" value="ECO:0007669"/>
    <property type="project" value="TreeGrafter"/>
</dbReference>
<proteinExistence type="inferred from homology"/>
<evidence type="ECO:0008006" key="5">
    <source>
        <dbReference type="Google" id="ProtNLM"/>
    </source>
</evidence>
<gene>
    <name evidence="3" type="ORF">L284_16640</name>
</gene>
<comment type="similarity">
    <text evidence="1">Belongs to the sodium:galactoside symporter (TC 2.A.2) family.</text>
</comment>
<dbReference type="Proteomes" id="UP000015527">
    <property type="component" value="Unassembled WGS sequence"/>
</dbReference>
<evidence type="ECO:0000313" key="4">
    <source>
        <dbReference type="Proteomes" id="UP000015527"/>
    </source>
</evidence>
<keyword evidence="2" id="KW-1133">Transmembrane helix</keyword>
<feature type="transmembrane region" description="Helical" evidence="2">
    <location>
        <begin position="255"/>
        <end position="277"/>
    </location>
</feature>
<dbReference type="GO" id="GO:0015293">
    <property type="term" value="F:symporter activity"/>
    <property type="evidence" value="ECO:0007669"/>
    <property type="project" value="InterPro"/>
</dbReference>
<dbReference type="SUPFAM" id="SSF103473">
    <property type="entry name" value="MFS general substrate transporter"/>
    <property type="match status" value="1"/>
</dbReference>
<keyword evidence="2" id="KW-0812">Transmembrane</keyword>
<comment type="caution">
    <text evidence="3">The sequence shown here is derived from an EMBL/GenBank/DDBJ whole genome shotgun (WGS) entry which is preliminary data.</text>
</comment>
<dbReference type="EMBL" id="ATHL01000104">
    <property type="protein sequence ID" value="EQB11037.1"/>
    <property type="molecule type" value="Genomic_DNA"/>
</dbReference>
<feature type="transmembrane region" description="Helical" evidence="2">
    <location>
        <begin position="32"/>
        <end position="61"/>
    </location>
</feature>
<feature type="transmembrane region" description="Helical" evidence="2">
    <location>
        <begin position="138"/>
        <end position="159"/>
    </location>
</feature>
<dbReference type="GO" id="GO:0008643">
    <property type="term" value="P:carbohydrate transport"/>
    <property type="evidence" value="ECO:0007669"/>
    <property type="project" value="InterPro"/>
</dbReference>
<dbReference type="InterPro" id="IPR036259">
    <property type="entry name" value="MFS_trans_sf"/>
</dbReference>
<feature type="transmembrane region" description="Helical" evidence="2">
    <location>
        <begin position="99"/>
        <end position="117"/>
    </location>
</feature>
<feature type="transmembrane region" description="Helical" evidence="2">
    <location>
        <begin position="313"/>
        <end position="333"/>
    </location>
</feature>
<dbReference type="eggNOG" id="COG2211">
    <property type="taxonomic scope" value="Bacteria"/>
</dbReference>
<protein>
    <recommendedName>
        <fullName evidence="5">Major facilitator superfamily (MFS) profile domain-containing protein</fullName>
    </recommendedName>
</protein>
<dbReference type="PANTHER" id="PTHR11328">
    <property type="entry name" value="MAJOR FACILITATOR SUPERFAMILY DOMAIN-CONTAINING PROTEIN"/>
    <property type="match status" value="1"/>
</dbReference>
<name>T0HDG4_9SPHN</name>
<dbReference type="Gene3D" id="1.20.1250.20">
    <property type="entry name" value="MFS general substrate transporter like domains"/>
    <property type="match status" value="2"/>
</dbReference>
<dbReference type="AlphaFoldDB" id="T0HDG4"/>
<dbReference type="Pfam" id="PF13347">
    <property type="entry name" value="MFS_2"/>
    <property type="match status" value="1"/>
</dbReference>
<sequence>MAGLAVFSLPVLLFQAVELTWRAYLPVFLNQSVGVALAVVGALMLGVRVLDAVADVAIGWISDNVATRFGRRAPWMAAGALLVPVGALLLFLAPPGAELVRVIGAGVLLHVGYSFIVTPHGGWGLELSDDEEERTRIMGAKVWFGVFGSMAMLATIGVLERSYGFGIRALATVFGTVIAIAAPVTILAVLAKFRERPPERRKQVAKMSQPLPQLLAGMMRDPALRRILFLYLLCGIADASTASTFLFLVEPVLGLTGQAATLLLIQPVMALFTLPLWTGLANRLGRRNVLTIGYAWQALAMPLALVVPEGSTVLFGLFLALRGLTCGIEYMLLRVMVADVAEKGAANGARLSGTYYALSSVTLKLALGLGAGLGLFLIGLSGFEAGGSTGSGASLAVRLAYVLPSVIAGLAGLLVSNRVGPVRSGLRKKPVYT</sequence>
<evidence type="ECO:0000313" key="3">
    <source>
        <dbReference type="EMBL" id="EQB11037.1"/>
    </source>
</evidence>
<dbReference type="PANTHER" id="PTHR11328:SF24">
    <property type="entry name" value="MAJOR FACILITATOR SUPERFAMILY (MFS) PROFILE DOMAIN-CONTAINING PROTEIN"/>
    <property type="match status" value="1"/>
</dbReference>
<organism evidence="3 4">
    <name type="scientific">Novosphingobium lindaniclasticum LE124</name>
    <dbReference type="NCBI Taxonomy" id="1096930"/>
    <lineage>
        <taxon>Bacteria</taxon>
        <taxon>Pseudomonadati</taxon>
        <taxon>Pseudomonadota</taxon>
        <taxon>Alphaproteobacteria</taxon>
        <taxon>Sphingomonadales</taxon>
        <taxon>Sphingomonadaceae</taxon>
        <taxon>Novosphingobium</taxon>
    </lineage>
</organism>